<evidence type="ECO:0000256" key="8">
    <source>
        <dbReference type="SAM" id="MobiDB-lite"/>
    </source>
</evidence>
<name>A0A2A2LNX6_9BILA</name>
<feature type="transmembrane region" description="Helical" evidence="9">
    <location>
        <begin position="372"/>
        <end position="396"/>
    </location>
</feature>
<keyword evidence="4 9" id="KW-0812">Transmembrane</keyword>
<feature type="compositionally biased region" description="Low complexity" evidence="8">
    <location>
        <begin position="212"/>
        <end position="239"/>
    </location>
</feature>
<dbReference type="InterPro" id="IPR056953">
    <property type="entry name" value="CUT_N"/>
</dbReference>
<protein>
    <recommendedName>
        <fullName evidence="10">ZP domain-containing protein</fullName>
    </recommendedName>
</protein>
<keyword evidence="12" id="KW-1185">Reference proteome</keyword>
<dbReference type="EMBL" id="LIAE01006552">
    <property type="protein sequence ID" value="PAV87755.1"/>
    <property type="molecule type" value="Genomic_DNA"/>
</dbReference>
<evidence type="ECO:0000256" key="1">
    <source>
        <dbReference type="ARBA" id="ARBA00004251"/>
    </source>
</evidence>
<evidence type="ECO:0000313" key="12">
    <source>
        <dbReference type="Proteomes" id="UP000218231"/>
    </source>
</evidence>
<feature type="domain" description="ZP" evidence="10">
    <location>
        <begin position="1"/>
        <end position="175"/>
    </location>
</feature>
<evidence type="ECO:0000256" key="5">
    <source>
        <dbReference type="ARBA" id="ARBA00022729"/>
    </source>
</evidence>
<accession>A0A2A2LNX6</accession>
<feature type="region of interest" description="Disordered" evidence="8">
    <location>
        <begin position="177"/>
        <end position="239"/>
    </location>
</feature>
<keyword evidence="7 9" id="KW-0472">Membrane</keyword>
<dbReference type="PANTHER" id="PTHR22907:SF23">
    <property type="entry name" value="ZP DOMAIN-CONTAINING PROTEIN"/>
    <property type="match status" value="1"/>
</dbReference>
<dbReference type="Proteomes" id="UP000218231">
    <property type="component" value="Unassembled WGS sequence"/>
</dbReference>
<organism evidence="11 12">
    <name type="scientific">Diploscapter pachys</name>
    <dbReference type="NCBI Taxonomy" id="2018661"/>
    <lineage>
        <taxon>Eukaryota</taxon>
        <taxon>Metazoa</taxon>
        <taxon>Ecdysozoa</taxon>
        <taxon>Nematoda</taxon>
        <taxon>Chromadorea</taxon>
        <taxon>Rhabditida</taxon>
        <taxon>Rhabditina</taxon>
        <taxon>Rhabditomorpha</taxon>
        <taxon>Rhabditoidea</taxon>
        <taxon>Rhabditidae</taxon>
        <taxon>Diploscapter</taxon>
    </lineage>
</organism>
<keyword evidence="5" id="KW-0732">Signal</keyword>
<evidence type="ECO:0000256" key="3">
    <source>
        <dbReference type="ARBA" id="ARBA00022475"/>
    </source>
</evidence>
<dbReference type="SMART" id="SM00241">
    <property type="entry name" value="ZP"/>
    <property type="match status" value="1"/>
</dbReference>
<dbReference type="AlphaFoldDB" id="A0A2A2LNX6"/>
<comment type="subcellular location">
    <subcellularLocation>
        <location evidence="1">Cell membrane</location>
        <topology evidence="1">Single-pass type I membrane protein</topology>
    </subcellularLocation>
</comment>
<evidence type="ECO:0000256" key="4">
    <source>
        <dbReference type="ARBA" id="ARBA00022692"/>
    </source>
</evidence>
<evidence type="ECO:0000313" key="11">
    <source>
        <dbReference type="EMBL" id="PAV87755.1"/>
    </source>
</evidence>
<feature type="region of interest" description="Disordered" evidence="8">
    <location>
        <begin position="265"/>
        <end position="316"/>
    </location>
</feature>
<dbReference type="Pfam" id="PF25057">
    <property type="entry name" value="CUT_N"/>
    <property type="match status" value="1"/>
</dbReference>
<keyword evidence="6 9" id="KW-1133">Transmembrane helix</keyword>
<reference evidence="11 12" key="1">
    <citation type="journal article" date="2017" name="Curr. Biol.">
        <title>Genome architecture and evolution of a unichromosomal asexual nematode.</title>
        <authorList>
            <person name="Fradin H."/>
            <person name="Zegar C."/>
            <person name="Gutwein M."/>
            <person name="Lucas J."/>
            <person name="Kovtun M."/>
            <person name="Corcoran D."/>
            <person name="Baugh L.R."/>
            <person name="Kiontke K."/>
            <person name="Gunsalus K."/>
            <person name="Fitch D.H."/>
            <person name="Piano F."/>
        </authorList>
    </citation>
    <scope>NUCLEOTIDE SEQUENCE [LARGE SCALE GENOMIC DNA]</scope>
    <source>
        <strain evidence="11">PF1309</strain>
    </source>
</reference>
<dbReference type="InterPro" id="IPR001507">
    <property type="entry name" value="ZP_dom"/>
</dbReference>
<dbReference type="Pfam" id="PF25301">
    <property type="entry name" value="CUT_C"/>
    <property type="match status" value="1"/>
</dbReference>
<dbReference type="STRING" id="2018661.A0A2A2LNX6"/>
<evidence type="ECO:0000256" key="7">
    <source>
        <dbReference type="ARBA" id="ARBA00023136"/>
    </source>
</evidence>
<evidence type="ECO:0000256" key="9">
    <source>
        <dbReference type="SAM" id="Phobius"/>
    </source>
</evidence>
<sequence length="406" mass="44771">MTFQMTVIVQLHPMFMTKVDRAYNVQCYYQEVEKAVGAEMGVSDLPENVLTNENEPPNCLYTLHKESQNGPIAKYAQVGDMIYHTWDCPSDVYGMLVHDCFVLDGQGNNHMVIDQNGCSRDTFLMPELIYDHGYTRAVASASAYNFPDQNSLYYNCQIKICYKTDGGCDGITPPRCGASADSSSPSATKTKDHVEPSEDPIANDIDKEQLITWSTTQESTTTTTAPSTTTTTMTTSTMPSTKTTLILPADFPRPVTMRRFMEEKMKNETKSEKFKAKNPASAEEVEGSGMSDMPTPEALILSPDDQTNGSNSKREIKRREALKKAIDVDISSPELTIVDKDFAAELPSALRSELPQTGFESSGNSSVCLPLIAFWAIGGLAVICFSIILTALCYALKQRAKFNILP</sequence>
<evidence type="ECO:0000256" key="2">
    <source>
        <dbReference type="ARBA" id="ARBA00022460"/>
    </source>
</evidence>
<dbReference type="OrthoDB" id="6139674at2759"/>
<keyword evidence="3" id="KW-1003">Cell membrane</keyword>
<proteinExistence type="predicted"/>
<dbReference type="GO" id="GO:0042302">
    <property type="term" value="F:structural constituent of cuticle"/>
    <property type="evidence" value="ECO:0007669"/>
    <property type="project" value="UniProtKB-KW"/>
</dbReference>
<dbReference type="PANTHER" id="PTHR22907">
    <property type="entry name" value="GH04558P"/>
    <property type="match status" value="1"/>
</dbReference>
<dbReference type="InterPro" id="IPR057475">
    <property type="entry name" value="CUT_C"/>
</dbReference>
<dbReference type="InterPro" id="IPR051962">
    <property type="entry name" value="Cuticlin"/>
</dbReference>
<gene>
    <name evidence="11" type="ORF">WR25_03789</name>
</gene>
<evidence type="ECO:0000259" key="10">
    <source>
        <dbReference type="PROSITE" id="PS51034"/>
    </source>
</evidence>
<feature type="compositionally biased region" description="Basic and acidic residues" evidence="8">
    <location>
        <begin position="265"/>
        <end position="275"/>
    </location>
</feature>
<comment type="caution">
    <text evidence="11">The sequence shown here is derived from an EMBL/GenBank/DDBJ whole genome shotgun (WGS) entry which is preliminary data.</text>
</comment>
<evidence type="ECO:0000256" key="6">
    <source>
        <dbReference type="ARBA" id="ARBA00022989"/>
    </source>
</evidence>
<dbReference type="PROSITE" id="PS51034">
    <property type="entry name" value="ZP_2"/>
    <property type="match status" value="1"/>
</dbReference>
<keyword evidence="2" id="KW-0193">Cuticle</keyword>
<dbReference type="GO" id="GO:0005886">
    <property type="term" value="C:plasma membrane"/>
    <property type="evidence" value="ECO:0007669"/>
    <property type="project" value="UniProtKB-SubCell"/>
</dbReference>